<keyword evidence="1 5" id="KW-0732">Signal</keyword>
<dbReference type="PROSITE" id="PS51233">
    <property type="entry name" value="VWFD"/>
    <property type="match status" value="1"/>
</dbReference>
<organism evidence="7 8">
    <name type="scientific">Sinanodonta woodiana</name>
    <name type="common">Chinese pond mussel</name>
    <name type="synonym">Anodonta woodiana</name>
    <dbReference type="NCBI Taxonomy" id="1069815"/>
    <lineage>
        <taxon>Eukaryota</taxon>
        <taxon>Metazoa</taxon>
        <taxon>Spiralia</taxon>
        <taxon>Lophotrochozoa</taxon>
        <taxon>Mollusca</taxon>
        <taxon>Bivalvia</taxon>
        <taxon>Autobranchia</taxon>
        <taxon>Heteroconchia</taxon>
        <taxon>Palaeoheterodonta</taxon>
        <taxon>Unionida</taxon>
        <taxon>Unionoidea</taxon>
        <taxon>Unionidae</taxon>
        <taxon>Unioninae</taxon>
        <taxon>Sinanodonta</taxon>
    </lineage>
</organism>
<evidence type="ECO:0000313" key="8">
    <source>
        <dbReference type="Proteomes" id="UP001634394"/>
    </source>
</evidence>
<dbReference type="Pfam" id="PF26129">
    <property type="entry name" value="Vwde"/>
    <property type="match status" value="1"/>
</dbReference>
<feature type="transmembrane region" description="Helical" evidence="4">
    <location>
        <begin position="1008"/>
        <end position="1033"/>
    </location>
</feature>
<evidence type="ECO:0000256" key="5">
    <source>
        <dbReference type="SAM" id="SignalP"/>
    </source>
</evidence>
<gene>
    <name evidence="7" type="ORF">ACJMK2_017654</name>
</gene>
<dbReference type="Pfam" id="PF23283">
    <property type="entry name" value="D8C_UMOD"/>
    <property type="match status" value="1"/>
</dbReference>
<keyword evidence="4" id="KW-0812">Transmembrane</keyword>
<accession>A0ABD3UCL8</accession>
<protein>
    <recommendedName>
        <fullName evidence="6">VWFD domain-containing protein</fullName>
    </recommendedName>
</protein>
<keyword evidence="4" id="KW-0472">Membrane</keyword>
<feature type="region of interest" description="Disordered" evidence="3">
    <location>
        <begin position="1059"/>
        <end position="1078"/>
    </location>
</feature>
<dbReference type="Pfam" id="PF00094">
    <property type="entry name" value="VWD"/>
    <property type="match status" value="1"/>
</dbReference>
<dbReference type="PANTHER" id="PTHR14949:SF56">
    <property type="entry name" value="EGF-LIKE-DOMAIN, MULTIPLE 7"/>
    <property type="match status" value="1"/>
</dbReference>
<reference evidence="7 8" key="1">
    <citation type="submission" date="2024-11" db="EMBL/GenBank/DDBJ databases">
        <title>Chromosome-level genome assembly of the freshwater bivalve Anodonta woodiana.</title>
        <authorList>
            <person name="Chen X."/>
        </authorList>
    </citation>
    <scope>NUCLEOTIDE SEQUENCE [LARGE SCALE GENOMIC DNA]</scope>
    <source>
        <strain evidence="7">MN2024</strain>
        <tissue evidence="7">Gills</tissue>
    </source>
</reference>
<dbReference type="AlphaFoldDB" id="A0ABD3UCL8"/>
<feature type="signal peptide" evidence="5">
    <location>
        <begin position="1"/>
        <end position="18"/>
    </location>
</feature>
<dbReference type="InterPro" id="IPR050969">
    <property type="entry name" value="Dev_Signal_Modulators"/>
</dbReference>
<feature type="domain" description="VWFD" evidence="6">
    <location>
        <begin position="413"/>
        <end position="586"/>
    </location>
</feature>
<dbReference type="PANTHER" id="PTHR14949">
    <property type="entry name" value="EGF-LIKE-DOMAIN, MULTIPLE 7, 8"/>
    <property type="match status" value="1"/>
</dbReference>
<dbReference type="InterPro" id="IPR057774">
    <property type="entry name" value="D8C_UMOD/GP2/OIT3-like"/>
</dbReference>
<proteinExistence type="predicted"/>
<evidence type="ECO:0000313" key="7">
    <source>
        <dbReference type="EMBL" id="KAL3846686.1"/>
    </source>
</evidence>
<evidence type="ECO:0000256" key="3">
    <source>
        <dbReference type="SAM" id="MobiDB-lite"/>
    </source>
</evidence>
<feature type="chain" id="PRO_5044748833" description="VWFD domain-containing protein" evidence="5">
    <location>
        <begin position="19"/>
        <end position="1078"/>
    </location>
</feature>
<evidence type="ECO:0000256" key="2">
    <source>
        <dbReference type="ARBA" id="ARBA00023157"/>
    </source>
</evidence>
<dbReference type="InterPro" id="IPR058727">
    <property type="entry name" value="Helical_Vwde"/>
</dbReference>
<dbReference type="SMART" id="SM00216">
    <property type="entry name" value="VWD"/>
    <property type="match status" value="1"/>
</dbReference>
<keyword evidence="4" id="KW-1133">Transmembrane helix</keyword>
<evidence type="ECO:0000256" key="4">
    <source>
        <dbReference type="SAM" id="Phobius"/>
    </source>
</evidence>
<evidence type="ECO:0000256" key="1">
    <source>
        <dbReference type="ARBA" id="ARBA00022729"/>
    </source>
</evidence>
<dbReference type="Gene3D" id="2.60.120.260">
    <property type="entry name" value="Galactose-binding domain-like"/>
    <property type="match status" value="1"/>
</dbReference>
<name>A0ABD3UCL8_SINWO</name>
<dbReference type="EMBL" id="JBJQND010000016">
    <property type="protein sequence ID" value="KAL3846686.1"/>
    <property type="molecule type" value="Genomic_DNA"/>
</dbReference>
<evidence type="ECO:0000259" key="6">
    <source>
        <dbReference type="PROSITE" id="PS51233"/>
    </source>
</evidence>
<keyword evidence="2" id="KW-1015">Disulfide bond</keyword>
<keyword evidence="8" id="KW-1185">Reference proteome</keyword>
<sequence length="1078" mass="120988">MILLLLTAASALLRIIYGQECNVNYELLPQLARRARNYAVAENEPMLFDEDMDSSKWYSVGTSNMPTNYSSLNIGNCGTYYPIWMNGSIPNEDDGVVNRTACIISFYSSCALRKTIQVRNCTTHMIYKLEPTTHTSAYCFDVLPEMPDIKPAPTFKSAFARVKHELVFIEETSAFVNGRIKKPNLFFACAFNKSNDENMLYTITWYVNEAVLETIGPVTYNNIRSTDLKEGELIKKGFKLDTTIKCSVRASISRDGNLGNITTSMGFWIGIKILTPTVVIKQGEIGVVRLQSTVPFGCVKYQKDPECLLDIQMYDNHDSYDCMKSSVSVRNSELCGTRIRGSTFQQSKEGILFYEEANITITTKDTQDVHQDRSLFHLRLKTPTGSPVNDIMQDNYLGDITVQVKEEKAWIYKNCYARVDPHMMTFDQKSYDNQNLGEFVLYQHTEYKQEVQMKTFPCKGAKCACAVSIRAGGELFIINVCTEPSLINHAHCGEKLMNIRRIYAYKYEIHMPLGTMVVVVINQWPTLLWSLDIDITPSVKDVGKTLGLCGTLNNNQTDDFTTPSKTVKQDNNEFSNSWKIDRSKSFLDPSNQKPDNWDEQLFLCVCPAAIQSGTNLSTVAGSRRDPLCSASVYQACTKHTVFPVFRGDEYNDNHCNIKSKRSLVSQEKEIQRILTSNRIMDAKSLRMHSLTKRSLQKYTAEEARSICESIFNSSCLASSIESLVNSTVNKNSAIHDCIFDLVTTGDLKLVDIHCSSYIAQTERNIRRDSVLRMNHSQEIASFYAHTCINNCSGQGDCKNGTCTCHDHYIEQDCSISTEDPPVVLDTYGGGLCSRNNDTCCGRLPIYGYRFVSGITKQKLETLRVMNNGTMEIVETTVNDLQILNPFQAFMDVPCHTNTRRSTGSGIGHVVLVHGVRVSLTNDGSVYGSSQYFYTYDSLCQEYQQSRYGYTFHIKSGRCYINGICYSEGEKAPSDGCKQCTPGIDPFSFTGECSSPEKKNGIALEETVIIAPVVTVLAVITCVISVLIGVKLYYKKKKRVGRISNSDSASKTHEKITFGKETSFTRDGNTGKPFQNVGY</sequence>
<dbReference type="InterPro" id="IPR001846">
    <property type="entry name" value="VWF_type-D"/>
</dbReference>
<comment type="caution">
    <text evidence="7">The sequence shown here is derived from an EMBL/GenBank/DDBJ whole genome shotgun (WGS) entry which is preliminary data.</text>
</comment>
<dbReference type="Proteomes" id="UP001634394">
    <property type="component" value="Unassembled WGS sequence"/>
</dbReference>